<proteinExistence type="predicted"/>
<evidence type="ECO:0000256" key="1">
    <source>
        <dbReference type="ARBA" id="ARBA00022679"/>
    </source>
</evidence>
<dbReference type="SUPFAM" id="SSF53756">
    <property type="entry name" value="UDP-Glycosyltransferase/glycogen phosphorylase"/>
    <property type="match status" value="1"/>
</dbReference>
<sequence length="537" mass="59122">MGIPYRIYTAATVLVALVAVFLASKSPATPESSFSPVQGKNGTVLFFVNTEYGLSNVHLATISGLLEKYPCTEIHVASFPRTAPKLQRLSALARRKSPDARDIYFHPLPGPEYIKAFSARLGVQGKSVHYLLHPPGMKGLSTLISRVQAAISPWEAEDHINIYTRAGEIIQDVDPSVVVLDTTLQPAIQAAWKSNRTHAYISPNALADNFAGDQPNWGFLWKYSRMGSDFPFPMPWRKIPENIIVTAGFIYSAFVRSDFRAIRKQLEAHGIQDPPRSSRLNRPWIAQYLPGASIPLDFIPPNVICAGPIVLDEVPAIEQDAELTAWLSRAPTVLINLGSLFTYKEEHAKTMALAIADMLAKTNVQVIWKMTKEGNYSDADVLPPVQEDIEKGRLRISEWLSANPVSLLETGNIVASIHHGGANCYNEAIAYETTPFALRAGVPQVIIPMWFDLYNYAQLVEDIGVGIYATRGTAPNWTAENLRKSFLKVVDGGQESLGMRKKAKELGELAQKEPGRLTAAREIARLAILGTQHGGLC</sequence>
<evidence type="ECO:0000313" key="4">
    <source>
        <dbReference type="Proteomes" id="UP001305414"/>
    </source>
</evidence>
<keyword evidence="2" id="KW-0732">Signal</keyword>
<dbReference type="CDD" id="cd03784">
    <property type="entry name" value="GT1_Gtf-like"/>
    <property type="match status" value="1"/>
</dbReference>
<evidence type="ECO:0000256" key="2">
    <source>
        <dbReference type="SAM" id="SignalP"/>
    </source>
</evidence>
<dbReference type="GO" id="GO:0008194">
    <property type="term" value="F:UDP-glycosyltransferase activity"/>
    <property type="evidence" value="ECO:0007669"/>
    <property type="project" value="InterPro"/>
</dbReference>
<dbReference type="AlphaFoldDB" id="A0AAN7UMS8"/>
<accession>A0AAN7UMS8</accession>
<evidence type="ECO:0008006" key="5">
    <source>
        <dbReference type="Google" id="ProtNLM"/>
    </source>
</evidence>
<dbReference type="Gene3D" id="3.40.50.2000">
    <property type="entry name" value="Glycogen Phosphorylase B"/>
    <property type="match status" value="1"/>
</dbReference>
<protein>
    <recommendedName>
        <fullName evidence="5">Glycosyltransferase family 1 protein</fullName>
    </recommendedName>
</protein>
<dbReference type="Proteomes" id="UP001305414">
    <property type="component" value="Unassembled WGS sequence"/>
</dbReference>
<keyword evidence="4" id="KW-1185">Reference proteome</keyword>
<comment type="caution">
    <text evidence="3">The sequence shown here is derived from an EMBL/GenBank/DDBJ whole genome shotgun (WGS) entry which is preliminary data.</text>
</comment>
<organism evidence="3 4">
    <name type="scientific">Xylaria bambusicola</name>
    <dbReference type="NCBI Taxonomy" id="326684"/>
    <lineage>
        <taxon>Eukaryota</taxon>
        <taxon>Fungi</taxon>
        <taxon>Dikarya</taxon>
        <taxon>Ascomycota</taxon>
        <taxon>Pezizomycotina</taxon>
        <taxon>Sordariomycetes</taxon>
        <taxon>Xylariomycetidae</taxon>
        <taxon>Xylariales</taxon>
        <taxon>Xylariaceae</taxon>
        <taxon>Xylaria</taxon>
    </lineage>
</organism>
<dbReference type="EMBL" id="JAWHQM010000013">
    <property type="protein sequence ID" value="KAK5630114.1"/>
    <property type="molecule type" value="Genomic_DNA"/>
</dbReference>
<reference evidence="3 4" key="1">
    <citation type="submission" date="2023-10" db="EMBL/GenBank/DDBJ databases">
        <title>Draft genome sequence of Xylaria bambusicola isolate GMP-LS, the root and basal stem rot pathogen of sugarcane in Indonesia.</title>
        <authorList>
            <person name="Selvaraj P."/>
            <person name="Muralishankar V."/>
            <person name="Muruganantham S."/>
            <person name="Sp S."/>
            <person name="Haryani S."/>
            <person name="Lau K.J.X."/>
            <person name="Naqvi N.I."/>
        </authorList>
    </citation>
    <scope>NUCLEOTIDE SEQUENCE [LARGE SCALE GENOMIC DNA]</scope>
    <source>
        <strain evidence="3">GMP-LS</strain>
    </source>
</reference>
<gene>
    <name evidence="3" type="ORF">RRF57_005829</name>
</gene>
<dbReference type="PANTHER" id="PTHR48050">
    <property type="entry name" value="STEROL 3-BETA-GLUCOSYLTRANSFERASE"/>
    <property type="match status" value="1"/>
</dbReference>
<feature type="chain" id="PRO_5042975906" description="Glycosyltransferase family 1 protein" evidence="2">
    <location>
        <begin position="29"/>
        <end position="537"/>
    </location>
</feature>
<dbReference type="InterPro" id="IPR050426">
    <property type="entry name" value="Glycosyltransferase_28"/>
</dbReference>
<dbReference type="Pfam" id="PF00201">
    <property type="entry name" value="UDPGT"/>
    <property type="match status" value="1"/>
</dbReference>
<dbReference type="InterPro" id="IPR002213">
    <property type="entry name" value="UDP_glucos_trans"/>
</dbReference>
<evidence type="ECO:0000313" key="3">
    <source>
        <dbReference type="EMBL" id="KAK5630114.1"/>
    </source>
</evidence>
<dbReference type="PANTHER" id="PTHR48050:SF13">
    <property type="entry name" value="STEROL 3-BETA-GLUCOSYLTRANSFERASE UGT80A2"/>
    <property type="match status" value="1"/>
</dbReference>
<name>A0AAN7UMS8_9PEZI</name>
<feature type="signal peptide" evidence="2">
    <location>
        <begin position="1"/>
        <end position="28"/>
    </location>
</feature>
<keyword evidence="1" id="KW-0808">Transferase</keyword>